<dbReference type="PANTHER" id="PTHR12370">
    <property type="entry name" value="PHOSPHOLIPASE B-RELATED"/>
    <property type="match status" value="1"/>
</dbReference>
<reference evidence="9 10" key="1">
    <citation type="submission" date="2023-10" db="EMBL/GenBank/DDBJ databases">
        <title>Genomes of two closely related lineages of the louse Polyplax serrata with different host specificities.</title>
        <authorList>
            <person name="Martinu J."/>
            <person name="Tarabai H."/>
            <person name="Stefka J."/>
            <person name="Hypsa V."/>
        </authorList>
    </citation>
    <scope>NUCLEOTIDE SEQUENCE [LARGE SCALE GENOMIC DNA]</scope>
    <source>
        <strain evidence="9">HR10_N</strain>
    </source>
</reference>
<evidence type="ECO:0000256" key="7">
    <source>
        <dbReference type="RuleBase" id="RU364138"/>
    </source>
</evidence>
<dbReference type="EC" id="3.1.1.-" evidence="7"/>
<evidence type="ECO:0000256" key="6">
    <source>
        <dbReference type="ARBA" id="ARBA00023180"/>
    </source>
</evidence>
<dbReference type="GO" id="GO:0005576">
    <property type="term" value="C:extracellular region"/>
    <property type="evidence" value="ECO:0007669"/>
    <property type="project" value="TreeGrafter"/>
</dbReference>
<keyword evidence="3 7" id="KW-0378">Hydrolase</keyword>
<keyword evidence="5 7" id="KW-0443">Lipid metabolism</keyword>
<evidence type="ECO:0000256" key="1">
    <source>
        <dbReference type="ARBA" id="ARBA00007835"/>
    </source>
</evidence>
<evidence type="ECO:0000256" key="4">
    <source>
        <dbReference type="ARBA" id="ARBA00022963"/>
    </source>
</evidence>
<protein>
    <recommendedName>
        <fullName evidence="7">Phospholipase B-like</fullName>
        <ecNumber evidence="7">3.1.1.-</ecNumber>
    </recommendedName>
</protein>
<comment type="function">
    <text evidence="7">Putative phospholipase.</text>
</comment>
<dbReference type="AlphaFoldDB" id="A0AAN8S929"/>
<keyword evidence="8" id="KW-1133">Transmembrane helix</keyword>
<keyword evidence="2" id="KW-0732">Signal</keyword>
<proteinExistence type="inferred from homology"/>
<comment type="similarity">
    <text evidence="1 7">Belongs to the phospholipase B-like family.</text>
</comment>
<accession>A0AAN8S929</accession>
<evidence type="ECO:0000313" key="10">
    <source>
        <dbReference type="Proteomes" id="UP001372834"/>
    </source>
</evidence>
<keyword evidence="4 7" id="KW-0442">Lipid degradation</keyword>
<dbReference type="GO" id="GO:0004620">
    <property type="term" value="F:phospholipase activity"/>
    <property type="evidence" value="ECO:0007669"/>
    <property type="project" value="InterPro"/>
</dbReference>
<evidence type="ECO:0000256" key="2">
    <source>
        <dbReference type="ARBA" id="ARBA00022729"/>
    </source>
</evidence>
<dbReference type="EMBL" id="JAWJWE010000037">
    <property type="protein sequence ID" value="KAK6626214.1"/>
    <property type="molecule type" value="Genomic_DNA"/>
</dbReference>
<evidence type="ECO:0000256" key="8">
    <source>
        <dbReference type="SAM" id="Phobius"/>
    </source>
</evidence>
<dbReference type="Proteomes" id="UP001372834">
    <property type="component" value="Unassembled WGS sequence"/>
</dbReference>
<name>A0AAN8S929_POLSC</name>
<evidence type="ECO:0000256" key="3">
    <source>
        <dbReference type="ARBA" id="ARBA00022801"/>
    </source>
</evidence>
<evidence type="ECO:0000256" key="5">
    <source>
        <dbReference type="ARBA" id="ARBA00023098"/>
    </source>
</evidence>
<keyword evidence="8" id="KW-0472">Membrane</keyword>
<keyword evidence="6" id="KW-0325">Glycoprotein</keyword>
<dbReference type="Pfam" id="PF04916">
    <property type="entry name" value="Phospholip_B"/>
    <property type="match status" value="1"/>
</dbReference>
<comment type="caution">
    <text evidence="9">The sequence shown here is derived from an EMBL/GenBank/DDBJ whole genome shotgun (WGS) entry which is preliminary data.</text>
</comment>
<evidence type="ECO:0000313" key="9">
    <source>
        <dbReference type="EMBL" id="KAK6626214.1"/>
    </source>
</evidence>
<sequence length="662" mass="75773">MLKVVGASWMKIRMSTWIIGIVLVLGIIVVILGQMGQLEEDGNYSATAYWNEETGFEIRFWGQGLDIENVPTGVARVYFQPHIDTTGWAIIDIETQSNYPDWVQAYAAGMLEGSLSWQLIYWQWKNTVQDICVNQKLFCNYIKTYLEENLKSIKNSYENRDDPYWHQVYLFYMQLEGMKQGFEHGVKRSRQSIEELQFVDFLWMNAASDVMDLEYKFYDSKPYAVGFNYSGSMLLKKLRSFRSVNGYTNDNSKGQQILPEIQHPHHIEEDKRSFTDCGVNLGSTLVKLLPDEGQLFVGHNTAGPYVSMLRMLKTYHFRFHWSATNFWTVENKLTFSSYPGAIHSMDDFYVISMSEQQPRMIVAGTPITVFTRTLWKLVSPRDQVLSGVRTIVASRLSTNGSAWVKYLSRYNSGTGNKQWIVVDVDRFRNVSRTKEHNIGNGIKDVLWVAEQIPGHIVMEDQTKLLRTKTYWASYGLPFYKNISDLSGVNEIRKIFGDAFSYENSPLAKIYRRDHEKAQDLNTMMNLMRSNSYKKDPFSLGNPGCAIGARGDIPTEVSHSFPVGVIDSKVFSVVSSNRTNTTSGAHWEFLAVAGPTHSFYHYNTTENENLDVEVESGNATVRPEDETDDDFLKPFNWAKSVFAGFPHNGHPDVWDFDSVSLPL</sequence>
<dbReference type="PANTHER" id="PTHR12370:SF3">
    <property type="entry name" value="PHOSPHOLIPASE B-LIKE 2-RELATED"/>
    <property type="match status" value="1"/>
</dbReference>
<feature type="transmembrane region" description="Helical" evidence="8">
    <location>
        <begin position="12"/>
        <end position="33"/>
    </location>
</feature>
<keyword evidence="8" id="KW-0812">Transmembrane</keyword>
<gene>
    <name evidence="9" type="ORF">RUM43_006521</name>
</gene>
<dbReference type="GO" id="GO:0009395">
    <property type="term" value="P:phospholipid catabolic process"/>
    <property type="evidence" value="ECO:0007669"/>
    <property type="project" value="TreeGrafter"/>
</dbReference>
<organism evidence="9 10">
    <name type="scientific">Polyplax serrata</name>
    <name type="common">Common mouse louse</name>
    <dbReference type="NCBI Taxonomy" id="468196"/>
    <lineage>
        <taxon>Eukaryota</taxon>
        <taxon>Metazoa</taxon>
        <taxon>Ecdysozoa</taxon>
        <taxon>Arthropoda</taxon>
        <taxon>Hexapoda</taxon>
        <taxon>Insecta</taxon>
        <taxon>Pterygota</taxon>
        <taxon>Neoptera</taxon>
        <taxon>Paraneoptera</taxon>
        <taxon>Psocodea</taxon>
        <taxon>Troctomorpha</taxon>
        <taxon>Phthiraptera</taxon>
        <taxon>Anoplura</taxon>
        <taxon>Polyplacidae</taxon>
        <taxon>Polyplax</taxon>
    </lineage>
</organism>
<dbReference type="Gene3D" id="3.60.60.30">
    <property type="match status" value="1"/>
</dbReference>
<dbReference type="InterPro" id="IPR007000">
    <property type="entry name" value="PLipase_B-like"/>
</dbReference>